<proteinExistence type="predicted"/>
<protein>
    <submittedName>
        <fullName evidence="2">Wsv282-like protein</fullName>
    </submittedName>
</protein>
<organism evidence="2">
    <name type="scientific">Pasiphaea japonica whispovirus</name>
    <dbReference type="NCBI Taxonomy" id="2984286"/>
    <lineage>
        <taxon>Viruses</taxon>
        <taxon>Viruses incertae sedis</taxon>
        <taxon>Naldaviricetes</taxon>
        <taxon>Nimaviridae</taxon>
        <taxon>Whispovirus</taxon>
    </lineage>
</organism>
<name>A0A9C7C7E2_9VIRU</name>
<feature type="region of interest" description="Disordered" evidence="1">
    <location>
        <begin position="81"/>
        <end position="121"/>
    </location>
</feature>
<evidence type="ECO:0000313" key="2">
    <source>
        <dbReference type="EMBL" id="BDT63531.1"/>
    </source>
</evidence>
<feature type="compositionally biased region" description="Basic and acidic residues" evidence="1">
    <location>
        <begin position="83"/>
        <end position="109"/>
    </location>
</feature>
<reference evidence="2" key="1">
    <citation type="submission" date="2022-10" db="EMBL/GenBank/DDBJ databases">
        <title>Genome sequences of endogenous nimaviruses in decapod crustaceans.</title>
        <authorList>
            <person name="Kawato S."/>
            <person name="Nozaki R."/>
            <person name="Kondo H."/>
            <person name="Hirono I."/>
        </authorList>
    </citation>
    <scope>NUCLEOTIDE SEQUENCE</scope>
    <source>
        <strain evidence="2">Toyama2020</strain>
    </source>
</reference>
<dbReference type="EMBL" id="LC738885">
    <property type="protein sequence ID" value="BDT63531.1"/>
    <property type="molecule type" value="Genomic_DNA"/>
</dbReference>
<accession>A0A9C7C7E2</accession>
<evidence type="ECO:0000256" key="1">
    <source>
        <dbReference type="SAM" id="MobiDB-lite"/>
    </source>
</evidence>
<sequence>MTSIDVLDLDLLVTSSEDEINSDAADCFTESGTKRKKMRKCLNTKKPRYGEEIIHGVDGGEEYMSSSSSVLSSLSSCYDDLSSDDKNSSNEEHIRNKTTTKEGEEKQHIDDEDDDSKDVEFDPDKVHIMSYLKKDEGNQNILYEESLSNRHDDVPERVIEIFSSLLKKQSFQFSQPVSFLRMIRGQVNQAMKCAFSSMLSNSGIRSLEDCVGVVENDGQPKNISSNFSQINTDNSENSINNRERRMSCVAKILSNVAANCNPENHFRPAISLLRSAGSAATNKKLYNNNKMISQIWNKVIFYREIHSVISLYLSLVYVQRAMNNDNTNSSGYTEGMVTKILNIIGKIPYNEMSREKYISVGRDALYLYQNIITDMTGPKHYKRLRTPQQQADFCYIIAMLVNDVPIMSDLTLSGKATNLVQFASATVDPAYHLAVHKMACVFNSSYSVYKILMLDRRTLIRANMILTILSARNKYLSERKPRTVTQSVFLYLQPSLRDRLRASGLTSEESSLGTAVKLVSQQLLYDGIMRQTIEDGCSIMSGGYEGEDGVTLKCLGAGVKDIKTVGLSALFTDRLRKRMKQNIPYY</sequence>